<dbReference type="AlphaFoldDB" id="A0A922I6W6"/>
<accession>A0A922I6W6</accession>
<dbReference type="OrthoDB" id="4869960at2759"/>
<keyword evidence="2" id="KW-0677">Repeat</keyword>
<dbReference type="Proteomes" id="UP000790347">
    <property type="component" value="Unassembled WGS sequence"/>
</dbReference>
<keyword evidence="7" id="KW-1185">Reference proteome</keyword>
<evidence type="ECO:0000256" key="2">
    <source>
        <dbReference type="ARBA" id="ARBA00022737"/>
    </source>
</evidence>
<dbReference type="Pfam" id="PF00400">
    <property type="entry name" value="WD40"/>
    <property type="match status" value="3"/>
</dbReference>
<evidence type="ECO:0000313" key="6">
    <source>
        <dbReference type="EMBL" id="KAH9522530.1"/>
    </source>
</evidence>
<dbReference type="EMBL" id="SDOV01000007">
    <property type="protein sequence ID" value="KAH7639040.1"/>
    <property type="molecule type" value="Genomic_DNA"/>
</dbReference>
<reference evidence="6" key="4">
    <citation type="journal article" date="2022" name="Res Sq">
        <title>Comparative Genomics Reveals Insights into the Divergent Evolution of Astigmatic Mites and Household Pest Adaptations.</title>
        <authorList>
            <person name="Xiong Q."/>
            <person name="Wan A.T.-Y."/>
            <person name="Liu X.-Y."/>
            <person name="Fung C.S.-H."/>
            <person name="Xiao X."/>
            <person name="Malainual N."/>
            <person name="Hou J."/>
            <person name="Wang L."/>
            <person name="Wang M."/>
            <person name="Yang K."/>
            <person name="Cui Y."/>
            <person name="Leung E."/>
            <person name="Nong W."/>
            <person name="Shin S.-K."/>
            <person name="Au S."/>
            <person name="Jeong K.Y."/>
            <person name="Chew F.T."/>
            <person name="Hui J."/>
            <person name="Leung T.F."/>
            <person name="Tungtrongchitr A."/>
            <person name="Zhong N."/>
            <person name="Liu Z."/>
            <person name="Tsui S."/>
        </authorList>
    </citation>
    <scope>NUCLEOTIDE SEQUENCE</scope>
    <source>
        <strain evidence="6">Derf</strain>
        <tissue evidence="6">Whole organism</tissue>
    </source>
</reference>
<evidence type="ECO:0000313" key="7">
    <source>
        <dbReference type="Proteomes" id="UP000790347"/>
    </source>
</evidence>
<dbReference type="SUPFAM" id="SSF50978">
    <property type="entry name" value="WD40 repeat-like"/>
    <property type="match status" value="1"/>
</dbReference>
<reference evidence="6" key="1">
    <citation type="submission" date="2013-05" db="EMBL/GenBank/DDBJ databases">
        <authorList>
            <person name="Yim A.K.Y."/>
            <person name="Chan T.F."/>
            <person name="Ji K.M."/>
            <person name="Liu X.Y."/>
            <person name="Zhou J.W."/>
            <person name="Li R.Q."/>
            <person name="Yang K.Y."/>
            <person name="Li J."/>
            <person name="Li M."/>
            <person name="Law P.T.W."/>
            <person name="Wu Y.L."/>
            <person name="Cai Z.L."/>
            <person name="Qin H."/>
            <person name="Bao Y."/>
            <person name="Leung R.K.K."/>
            <person name="Ng P.K.S."/>
            <person name="Zou J."/>
            <person name="Zhong X.J."/>
            <person name="Ran P.X."/>
            <person name="Zhong N.S."/>
            <person name="Liu Z.G."/>
            <person name="Tsui S.K.W."/>
        </authorList>
    </citation>
    <scope>NUCLEOTIDE SEQUENCE</scope>
    <source>
        <strain evidence="6">Derf</strain>
        <tissue evidence="6">Whole organism</tissue>
    </source>
</reference>
<protein>
    <submittedName>
        <fullName evidence="6">DDB1- and CUL4-associated factor 8</fullName>
    </submittedName>
</protein>
<dbReference type="GO" id="GO:0005737">
    <property type="term" value="C:cytoplasm"/>
    <property type="evidence" value="ECO:0007669"/>
    <property type="project" value="TreeGrafter"/>
</dbReference>
<dbReference type="InterPro" id="IPR036322">
    <property type="entry name" value="WD40_repeat_dom_sf"/>
</dbReference>
<dbReference type="Proteomes" id="UP000828236">
    <property type="component" value="Unassembled WGS sequence"/>
</dbReference>
<proteinExistence type="predicted"/>
<gene>
    <name evidence="6" type="primary">DCAF8</name>
    <name evidence="6" type="ORF">DERF_006094</name>
    <name evidence="5" type="ORF">HUG17_3073</name>
</gene>
<dbReference type="PANTHER" id="PTHR15574:SF21">
    <property type="entry name" value="DDB1- AND CUL4-ASSOCIATED FACTOR 8"/>
    <property type="match status" value="1"/>
</dbReference>
<evidence type="ECO:0000313" key="5">
    <source>
        <dbReference type="EMBL" id="KAH7639040.1"/>
    </source>
</evidence>
<comment type="caution">
    <text evidence="6">The sequence shown here is derived from an EMBL/GenBank/DDBJ whole genome shotgun (WGS) entry which is preliminary data.</text>
</comment>
<dbReference type="InterPro" id="IPR001680">
    <property type="entry name" value="WD40_rpt"/>
</dbReference>
<dbReference type="PROSITE" id="PS50082">
    <property type="entry name" value="WD_REPEATS_2"/>
    <property type="match status" value="1"/>
</dbReference>
<reference evidence="5" key="3">
    <citation type="journal article" date="2021" name="World Allergy Organ. J.">
        <title>Chromosome-level assembly of Dermatophagoides farinae genome and transcriptome reveals two novel allergens Der f 37 and Der f 39.</title>
        <authorList>
            <person name="Chen J."/>
            <person name="Cai Z."/>
            <person name="Fan D."/>
            <person name="Hu J."/>
            <person name="Hou Y."/>
            <person name="He Y."/>
            <person name="Zhang Z."/>
            <person name="Zhao Z."/>
            <person name="Gao P."/>
            <person name="Hu W."/>
            <person name="Sun J."/>
            <person name="Li J."/>
            <person name="Ji K."/>
        </authorList>
    </citation>
    <scope>NUCLEOTIDE SEQUENCE</scope>
    <source>
        <strain evidence="5">JKM2019</strain>
    </source>
</reference>
<organism evidence="6 7">
    <name type="scientific">Dermatophagoides farinae</name>
    <name type="common">American house dust mite</name>
    <dbReference type="NCBI Taxonomy" id="6954"/>
    <lineage>
        <taxon>Eukaryota</taxon>
        <taxon>Metazoa</taxon>
        <taxon>Ecdysozoa</taxon>
        <taxon>Arthropoda</taxon>
        <taxon>Chelicerata</taxon>
        <taxon>Arachnida</taxon>
        <taxon>Acari</taxon>
        <taxon>Acariformes</taxon>
        <taxon>Sarcoptiformes</taxon>
        <taxon>Astigmata</taxon>
        <taxon>Psoroptidia</taxon>
        <taxon>Analgoidea</taxon>
        <taxon>Pyroglyphidae</taxon>
        <taxon>Dermatophagoidinae</taxon>
        <taxon>Dermatophagoides</taxon>
    </lineage>
</organism>
<evidence type="ECO:0000256" key="3">
    <source>
        <dbReference type="PROSITE-ProRule" id="PRU00221"/>
    </source>
</evidence>
<keyword evidence="1 3" id="KW-0853">WD repeat</keyword>
<reference evidence="5" key="2">
    <citation type="submission" date="2020-06" db="EMBL/GenBank/DDBJ databases">
        <authorList>
            <person name="Ji K."/>
            <person name="Li J."/>
        </authorList>
    </citation>
    <scope>NUCLEOTIDE SEQUENCE</scope>
    <source>
        <strain evidence="5">JKM2019</strain>
        <tissue evidence="5">Whole body</tissue>
    </source>
</reference>
<dbReference type="GO" id="GO:0080008">
    <property type="term" value="C:Cul4-RING E3 ubiquitin ligase complex"/>
    <property type="evidence" value="ECO:0007669"/>
    <property type="project" value="TreeGrafter"/>
</dbReference>
<dbReference type="SMART" id="SM00320">
    <property type="entry name" value="WD40"/>
    <property type="match status" value="6"/>
</dbReference>
<sequence>MFNEDFDDGDVEIDFDQSSTDELQQQHSVHIHHPDDQIGFIMRAIVNREYGLHNESHGLKKRKISDYNPIRFKHQIRDSLYLMKSMSQTYEMFEHIEPIYSVDFNHNGRYICSSGNDCKVAIWNWSDNNLDYIYDSGHLTGSVRCCRWSPDGDYITTCGDDGFVRCAIIDRSLTTQSRVTCYHDAIVNEFVHCDPCVILSAGQDGRIFQSDLRQRSSIELLRIRRRKDGIFRLRTIDCNRQIRPHLFAVAGHGSSVLVYDRRFISNSDRNHLPYCTYYLSFLALNEEDRSRFSVPCIRFSPNSDRLLCSASTGEVVIADITRESNFSRRSVLVGQGVKLFSEPTFKCCWFSNRLAFSTSNDGFLYAWDIYDGSMIFFKIGDEVGNINALSAHPIDPILATAGSNCSVKVWSPTLDDDSIDYDIELIREKIIGNFRARFISNTYHKTLKDVEEISYIMSIRNIFDDTSGSFWRSHHNDNDDDDDNNNMDTEEISNDNNNEPLDSLYADLYEFFVVNAHHFP</sequence>
<dbReference type="Gene3D" id="2.130.10.10">
    <property type="entry name" value="YVTN repeat-like/Quinoprotein amine dehydrogenase"/>
    <property type="match status" value="2"/>
</dbReference>
<feature type="repeat" description="WD" evidence="3">
    <location>
        <begin position="92"/>
        <end position="124"/>
    </location>
</feature>
<dbReference type="InterPro" id="IPR015943">
    <property type="entry name" value="WD40/YVTN_repeat-like_dom_sf"/>
</dbReference>
<feature type="compositionally biased region" description="Acidic residues" evidence="4">
    <location>
        <begin position="478"/>
        <end position="493"/>
    </location>
</feature>
<feature type="region of interest" description="Disordered" evidence="4">
    <location>
        <begin position="474"/>
        <end position="499"/>
    </location>
</feature>
<dbReference type="EMBL" id="ASGP02000002">
    <property type="protein sequence ID" value="KAH9522530.1"/>
    <property type="molecule type" value="Genomic_DNA"/>
</dbReference>
<dbReference type="PANTHER" id="PTHR15574">
    <property type="entry name" value="WD REPEAT DOMAIN-CONTAINING FAMILY"/>
    <property type="match status" value="1"/>
</dbReference>
<dbReference type="InterPro" id="IPR045151">
    <property type="entry name" value="DCAF8"/>
</dbReference>
<evidence type="ECO:0000256" key="4">
    <source>
        <dbReference type="SAM" id="MobiDB-lite"/>
    </source>
</evidence>
<name>A0A922I6W6_DERFA</name>
<evidence type="ECO:0000256" key="1">
    <source>
        <dbReference type="ARBA" id="ARBA00022574"/>
    </source>
</evidence>
<dbReference type="PROSITE" id="PS50294">
    <property type="entry name" value="WD_REPEATS_REGION"/>
    <property type="match status" value="1"/>
</dbReference>